<evidence type="ECO:0000313" key="2">
    <source>
        <dbReference type="Proteomes" id="UP000749559"/>
    </source>
</evidence>
<gene>
    <name evidence="1" type="ORF">OFUS_LOCUS8072</name>
</gene>
<dbReference type="Proteomes" id="UP000749559">
    <property type="component" value="Unassembled WGS sequence"/>
</dbReference>
<proteinExistence type="predicted"/>
<dbReference type="AlphaFoldDB" id="A0A8J1UCV8"/>
<sequence>LTEKVKSLQEEVEVLETRKSEQEETLAGINKVIASRDAEFQQLDREMQKTKDNHMELQEEIEQVKLLEEDKLNFLRESEEMLNNRKAELAKISDHIESERGELEHIDREVGKKATELAQLEKQQSDRNK</sequence>
<protein>
    <submittedName>
        <fullName evidence="1">Uncharacterized protein</fullName>
    </submittedName>
</protein>
<organism evidence="1 2">
    <name type="scientific">Owenia fusiformis</name>
    <name type="common">Polychaete worm</name>
    <dbReference type="NCBI Taxonomy" id="6347"/>
    <lineage>
        <taxon>Eukaryota</taxon>
        <taxon>Metazoa</taxon>
        <taxon>Spiralia</taxon>
        <taxon>Lophotrochozoa</taxon>
        <taxon>Annelida</taxon>
        <taxon>Polychaeta</taxon>
        <taxon>Sedentaria</taxon>
        <taxon>Canalipalpata</taxon>
        <taxon>Sabellida</taxon>
        <taxon>Oweniida</taxon>
        <taxon>Oweniidae</taxon>
        <taxon>Owenia</taxon>
    </lineage>
</organism>
<keyword evidence="2" id="KW-1185">Reference proteome</keyword>
<dbReference type="OrthoDB" id="433501at2759"/>
<dbReference type="EMBL" id="CAIIXF020000004">
    <property type="protein sequence ID" value="CAH1781500.1"/>
    <property type="molecule type" value="Genomic_DNA"/>
</dbReference>
<name>A0A8J1UCV8_OWEFU</name>
<accession>A0A8J1UCV8</accession>
<feature type="non-terminal residue" evidence="1">
    <location>
        <position position="129"/>
    </location>
</feature>
<reference evidence="1" key="1">
    <citation type="submission" date="2022-03" db="EMBL/GenBank/DDBJ databases">
        <authorList>
            <person name="Martin C."/>
        </authorList>
    </citation>
    <scope>NUCLEOTIDE SEQUENCE</scope>
</reference>
<evidence type="ECO:0000313" key="1">
    <source>
        <dbReference type="EMBL" id="CAH1781500.1"/>
    </source>
</evidence>
<comment type="caution">
    <text evidence="1">The sequence shown here is derived from an EMBL/GenBank/DDBJ whole genome shotgun (WGS) entry which is preliminary data.</text>
</comment>
<feature type="non-terminal residue" evidence="1">
    <location>
        <position position="1"/>
    </location>
</feature>